<dbReference type="CDD" id="cd10147">
    <property type="entry name" value="Wzt_C-like"/>
    <property type="match status" value="1"/>
</dbReference>
<evidence type="ECO:0000313" key="6">
    <source>
        <dbReference type="EMBL" id="SDG21195.1"/>
    </source>
</evidence>
<evidence type="ECO:0000256" key="3">
    <source>
        <dbReference type="ARBA" id="ARBA00022741"/>
    </source>
</evidence>
<keyword evidence="4 6" id="KW-0067">ATP-binding</keyword>
<sequence length="452" mass="49421">MSNDVAIRIQGLTKVYKLYESPMSRFKEALHPFKKKYHRDFHALQNLSLEIKKGECVGIIGKNGSGKSTLLKVITGVLTPTSGSVTVQGKVSAILELGAGFNPEMTGVENIYLNNALNGMNKVQTDKKIKEIIEFADLGDFIHQPIKTYSSGMKARLAFAVSINVEPDILIVDEALSVGDASFGRKCFAKMEQIRAKGATILFVSHSEASIVNLCSRAIWISRGEQVIQGAPKLITGLYMKYVNENMVDIAGVQSEFRALVSAGPESCANSTQSESGSGGLVNLPSAKHKTAIEEFFNPAIRSRSIITYAEKGARIFDVKVTTTDGRKVNILKQGNVYIYSYQVEIKASLQNVQVGFLIKQKNGAPLGGGAFPGKHEFLPWLSGTHKVNIYFRCELNAGEYFLNCGVLADFGSKKDYAHRIVDAYMVKVIEANGQITSSVNFIDNINIEAIN</sequence>
<dbReference type="InterPro" id="IPR017871">
    <property type="entry name" value="ABC_transporter-like_CS"/>
</dbReference>
<dbReference type="InterPro" id="IPR027417">
    <property type="entry name" value="P-loop_NTPase"/>
</dbReference>
<dbReference type="OrthoDB" id="9778870at2"/>
<feature type="domain" description="ABC transporter" evidence="5">
    <location>
        <begin position="7"/>
        <end position="248"/>
    </location>
</feature>
<evidence type="ECO:0000256" key="1">
    <source>
        <dbReference type="ARBA" id="ARBA00005417"/>
    </source>
</evidence>
<evidence type="ECO:0000256" key="4">
    <source>
        <dbReference type="ARBA" id="ARBA00022840"/>
    </source>
</evidence>
<comment type="similarity">
    <text evidence="1">Belongs to the ABC transporter superfamily.</text>
</comment>
<dbReference type="GO" id="GO:0140359">
    <property type="term" value="F:ABC-type transporter activity"/>
    <property type="evidence" value="ECO:0007669"/>
    <property type="project" value="InterPro"/>
</dbReference>
<dbReference type="STRING" id="640205.SAMN05216381_3414"/>
<dbReference type="GO" id="GO:0005524">
    <property type="term" value="F:ATP binding"/>
    <property type="evidence" value="ECO:0007669"/>
    <property type="project" value="UniProtKB-KW"/>
</dbReference>
<dbReference type="Pfam" id="PF14524">
    <property type="entry name" value="Wzt_C"/>
    <property type="match status" value="1"/>
</dbReference>
<dbReference type="PROSITE" id="PS50893">
    <property type="entry name" value="ABC_TRANSPORTER_2"/>
    <property type="match status" value="1"/>
</dbReference>
<name>A0A1G7SDP2_9GAMM</name>
<dbReference type="Gene3D" id="2.70.50.60">
    <property type="entry name" value="abc- transporter (atp binding component) like domain"/>
    <property type="match status" value="1"/>
</dbReference>
<dbReference type="EMBL" id="FNBM01000008">
    <property type="protein sequence ID" value="SDG21195.1"/>
    <property type="molecule type" value="Genomic_DNA"/>
</dbReference>
<dbReference type="InterPro" id="IPR003593">
    <property type="entry name" value="AAA+_ATPase"/>
</dbReference>
<organism evidence="6 7">
    <name type="scientific">Phytopseudomonas seleniipraecipitans</name>
    <dbReference type="NCBI Taxonomy" id="640205"/>
    <lineage>
        <taxon>Bacteria</taxon>
        <taxon>Pseudomonadati</taxon>
        <taxon>Pseudomonadota</taxon>
        <taxon>Gammaproteobacteria</taxon>
        <taxon>Pseudomonadales</taxon>
        <taxon>Pseudomonadaceae</taxon>
        <taxon>Phytopseudomonas</taxon>
    </lineage>
</organism>
<dbReference type="InterPro" id="IPR015860">
    <property type="entry name" value="ABC_transpr_TagH-like"/>
</dbReference>
<dbReference type="PANTHER" id="PTHR46743">
    <property type="entry name" value="TEICHOIC ACIDS EXPORT ATP-BINDING PROTEIN TAGH"/>
    <property type="match status" value="1"/>
</dbReference>
<dbReference type="InterPro" id="IPR050683">
    <property type="entry name" value="Bact_Polysacc_Export_ATP-bd"/>
</dbReference>
<evidence type="ECO:0000259" key="5">
    <source>
        <dbReference type="PROSITE" id="PS50893"/>
    </source>
</evidence>
<dbReference type="SMART" id="SM00382">
    <property type="entry name" value="AAA"/>
    <property type="match status" value="1"/>
</dbReference>
<accession>A0A1G7SDP2</accession>
<dbReference type="SUPFAM" id="SSF52540">
    <property type="entry name" value="P-loop containing nucleoside triphosphate hydrolases"/>
    <property type="match status" value="1"/>
</dbReference>
<dbReference type="InterPro" id="IPR029439">
    <property type="entry name" value="Wzt_C"/>
</dbReference>
<evidence type="ECO:0000256" key="2">
    <source>
        <dbReference type="ARBA" id="ARBA00022448"/>
    </source>
</evidence>
<dbReference type="PROSITE" id="PS00211">
    <property type="entry name" value="ABC_TRANSPORTER_1"/>
    <property type="match status" value="1"/>
</dbReference>
<dbReference type="InterPro" id="IPR003439">
    <property type="entry name" value="ABC_transporter-like_ATP-bd"/>
</dbReference>
<dbReference type="PANTHER" id="PTHR46743:SF2">
    <property type="entry name" value="TEICHOIC ACIDS EXPORT ATP-BINDING PROTEIN TAGH"/>
    <property type="match status" value="1"/>
</dbReference>
<dbReference type="CDD" id="cd03220">
    <property type="entry name" value="ABC_KpsT_Wzt"/>
    <property type="match status" value="1"/>
</dbReference>
<evidence type="ECO:0000313" key="7">
    <source>
        <dbReference type="Proteomes" id="UP000243378"/>
    </source>
</evidence>
<keyword evidence="2" id="KW-0813">Transport</keyword>
<reference evidence="6 7" key="1">
    <citation type="submission" date="2016-10" db="EMBL/GenBank/DDBJ databases">
        <authorList>
            <person name="de Groot N.N."/>
        </authorList>
    </citation>
    <scope>NUCLEOTIDE SEQUENCE [LARGE SCALE GENOMIC DNA]</scope>
    <source>
        <strain evidence="6 7">LMG 25475</strain>
    </source>
</reference>
<dbReference type="Pfam" id="PF00005">
    <property type="entry name" value="ABC_tran"/>
    <property type="match status" value="1"/>
</dbReference>
<proteinExistence type="inferred from homology"/>
<gene>
    <name evidence="6" type="ORF">SAMN05216381_3414</name>
</gene>
<dbReference type="AlphaFoldDB" id="A0A1G7SDP2"/>
<dbReference type="GO" id="GO:0016887">
    <property type="term" value="F:ATP hydrolysis activity"/>
    <property type="evidence" value="ECO:0007669"/>
    <property type="project" value="InterPro"/>
</dbReference>
<protein>
    <submittedName>
        <fullName evidence="6">Lipopolysaccharide transport system ATP-binding protein</fullName>
    </submittedName>
</protein>
<dbReference type="GO" id="GO:0016020">
    <property type="term" value="C:membrane"/>
    <property type="evidence" value="ECO:0007669"/>
    <property type="project" value="InterPro"/>
</dbReference>
<dbReference type="Proteomes" id="UP000243378">
    <property type="component" value="Unassembled WGS sequence"/>
</dbReference>
<dbReference type="Gene3D" id="3.40.50.300">
    <property type="entry name" value="P-loop containing nucleotide triphosphate hydrolases"/>
    <property type="match status" value="1"/>
</dbReference>
<dbReference type="RefSeq" id="WP_092370243.1">
    <property type="nucleotide sequence ID" value="NZ_FNBM01000008.1"/>
</dbReference>
<keyword evidence="3" id="KW-0547">Nucleotide-binding</keyword>